<name>A0A699VZ85_TANCI</name>
<feature type="compositionally biased region" description="Acidic residues" evidence="1">
    <location>
        <begin position="43"/>
        <end position="67"/>
    </location>
</feature>
<reference evidence="2" key="1">
    <citation type="journal article" date="2019" name="Sci. Rep.">
        <title>Draft genome of Tanacetum cinerariifolium, the natural source of mosquito coil.</title>
        <authorList>
            <person name="Yamashiro T."/>
            <person name="Shiraishi A."/>
            <person name="Satake H."/>
            <person name="Nakayama K."/>
        </authorList>
    </citation>
    <scope>NUCLEOTIDE SEQUENCE</scope>
</reference>
<comment type="caution">
    <text evidence="2">The sequence shown here is derived from an EMBL/GenBank/DDBJ whole genome shotgun (WGS) entry which is preliminary data.</text>
</comment>
<gene>
    <name evidence="2" type="ORF">Tci_912811</name>
</gene>
<feature type="compositionally biased region" description="Basic and acidic residues" evidence="1">
    <location>
        <begin position="25"/>
        <end position="42"/>
    </location>
</feature>
<proteinExistence type="predicted"/>
<evidence type="ECO:0000313" key="2">
    <source>
        <dbReference type="EMBL" id="GFD40842.1"/>
    </source>
</evidence>
<dbReference type="EMBL" id="BKCJ011540776">
    <property type="protein sequence ID" value="GFD40842.1"/>
    <property type="molecule type" value="Genomic_DNA"/>
</dbReference>
<feature type="non-terminal residue" evidence="2">
    <location>
        <position position="1"/>
    </location>
</feature>
<evidence type="ECO:0000256" key="1">
    <source>
        <dbReference type="SAM" id="MobiDB-lite"/>
    </source>
</evidence>
<feature type="region of interest" description="Disordered" evidence="1">
    <location>
        <begin position="1"/>
        <end position="93"/>
    </location>
</feature>
<organism evidence="2">
    <name type="scientific">Tanacetum cinerariifolium</name>
    <name type="common">Dalmatian daisy</name>
    <name type="synonym">Chrysanthemum cinerariifolium</name>
    <dbReference type="NCBI Taxonomy" id="118510"/>
    <lineage>
        <taxon>Eukaryota</taxon>
        <taxon>Viridiplantae</taxon>
        <taxon>Streptophyta</taxon>
        <taxon>Embryophyta</taxon>
        <taxon>Tracheophyta</taxon>
        <taxon>Spermatophyta</taxon>
        <taxon>Magnoliopsida</taxon>
        <taxon>eudicotyledons</taxon>
        <taxon>Gunneridae</taxon>
        <taxon>Pentapetalae</taxon>
        <taxon>asterids</taxon>
        <taxon>campanulids</taxon>
        <taxon>Asterales</taxon>
        <taxon>Asteraceae</taxon>
        <taxon>Asteroideae</taxon>
        <taxon>Anthemideae</taxon>
        <taxon>Anthemidinae</taxon>
        <taxon>Tanacetum</taxon>
    </lineage>
</organism>
<dbReference type="AlphaFoldDB" id="A0A699VZ85"/>
<protein>
    <recommendedName>
        <fullName evidence="3">Reverse transcriptase domain-containing protein</fullName>
    </recommendedName>
</protein>
<accession>A0A699VZ85</accession>
<sequence>DQPLPANASPTVLSPGYVVDSDTEKDEKDPKENPTDYPADRGDNDDDESFNDDDDDDDVEKDEEDKKEEEHLALADPFDAFETDESASTPSTILLPPLENIKSLKDNIRV</sequence>
<evidence type="ECO:0008006" key="3">
    <source>
        <dbReference type="Google" id="ProtNLM"/>
    </source>
</evidence>